<dbReference type="PANTHER" id="PTHR42673:SF4">
    <property type="entry name" value="MALEYLACETOACETATE ISOMERASE"/>
    <property type="match status" value="1"/>
</dbReference>
<dbReference type="Gene3D" id="1.20.1050.10">
    <property type="match status" value="1"/>
</dbReference>
<dbReference type="EMBL" id="JABURY010000014">
    <property type="protein sequence ID" value="MBC9130835.1"/>
    <property type="molecule type" value="Genomic_DNA"/>
</dbReference>
<dbReference type="Pfam" id="PF13409">
    <property type="entry name" value="GST_N_2"/>
    <property type="match status" value="1"/>
</dbReference>
<dbReference type="PROSITE" id="PS50404">
    <property type="entry name" value="GST_NTER"/>
    <property type="match status" value="1"/>
</dbReference>
<dbReference type="SUPFAM" id="SSF52833">
    <property type="entry name" value="Thioredoxin-like"/>
    <property type="match status" value="1"/>
</dbReference>
<reference evidence="2 3" key="1">
    <citation type="submission" date="2020-06" db="EMBL/GenBank/DDBJ databases">
        <title>Frischella cerana isolated from Apis cerana gut homogenate.</title>
        <authorList>
            <person name="Wolter L.A."/>
            <person name="Suenami S."/>
            <person name="Miyazaki R."/>
        </authorList>
    </citation>
    <scope>NUCLEOTIDE SEQUENCE [LARGE SCALE GENOMIC DNA]</scope>
    <source>
        <strain evidence="2 3">Ac13</strain>
    </source>
</reference>
<comment type="caution">
    <text evidence="2">The sequence shown here is derived from an EMBL/GenBank/DDBJ whole genome shotgun (WGS) entry which is preliminary data.</text>
</comment>
<dbReference type="RefSeq" id="WP_187755284.1">
    <property type="nucleotide sequence ID" value="NZ_JABURY010000014.1"/>
</dbReference>
<proteinExistence type="predicted"/>
<dbReference type="CDD" id="cd03043">
    <property type="entry name" value="GST_N_1"/>
    <property type="match status" value="1"/>
</dbReference>
<dbReference type="SFLD" id="SFLDG00358">
    <property type="entry name" value="Main_(cytGST)"/>
    <property type="match status" value="1"/>
</dbReference>
<protein>
    <submittedName>
        <fullName evidence="2">Glutathione S-transferase</fullName>
    </submittedName>
</protein>
<dbReference type="InterPro" id="IPR036249">
    <property type="entry name" value="Thioredoxin-like_sf"/>
</dbReference>
<dbReference type="InterPro" id="IPR004045">
    <property type="entry name" value="Glutathione_S-Trfase_N"/>
</dbReference>
<dbReference type="SUPFAM" id="SSF47616">
    <property type="entry name" value="GST C-terminal domain-like"/>
    <property type="match status" value="1"/>
</dbReference>
<sequence length="228" mass="26808">MSYTLYIGNKNYSSWSMRPWIVMQHFAIPFEEKWIHFDNFDENSKFKQTVLTFNPFGSVPFLVVDDFVITDSLAICEYLAEQHSALALWPTDIKQRAQARSLTAHMHTGYQKIRQYLPFNIEAQLPEIGKIILRDHLPVKKEIEFLDNLLSRYLKRSQGNYLFGNFTIADAFYAPLCLRLKNYQIQVSDDLLKYIQTLCSTHGITQWIDAALKEHHFVAIDEPYRFSR</sequence>
<dbReference type="InterPro" id="IPR040079">
    <property type="entry name" value="Glutathione_S-Trfase"/>
</dbReference>
<dbReference type="PANTHER" id="PTHR42673">
    <property type="entry name" value="MALEYLACETOACETATE ISOMERASE"/>
    <property type="match status" value="1"/>
</dbReference>
<evidence type="ECO:0000259" key="1">
    <source>
        <dbReference type="PROSITE" id="PS50404"/>
    </source>
</evidence>
<dbReference type="SFLD" id="SFLDS00019">
    <property type="entry name" value="Glutathione_Transferase_(cytos"/>
    <property type="match status" value="1"/>
</dbReference>
<accession>A0ABR7QXK4</accession>
<keyword evidence="3" id="KW-1185">Reference proteome</keyword>
<evidence type="ECO:0000313" key="3">
    <source>
        <dbReference type="Proteomes" id="UP000651208"/>
    </source>
</evidence>
<dbReference type="InterPro" id="IPR036282">
    <property type="entry name" value="Glutathione-S-Trfase_C_sf"/>
</dbReference>
<feature type="domain" description="GST N-terminal" evidence="1">
    <location>
        <begin position="3"/>
        <end position="87"/>
    </location>
</feature>
<dbReference type="Gene3D" id="3.40.30.10">
    <property type="entry name" value="Glutaredoxin"/>
    <property type="match status" value="1"/>
</dbReference>
<gene>
    <name evidence="2" type="ORF">FcAc13_05875</name>
</gene>
<organism evidence="2 3">
    <name type="scientific">Frischella japonica</name>
    <dbReference type="NCBI Taxonomy" id="2741544"/>
    <lineage>
        <taxon>Bacteria</taxon>
        <taxon>Pseudomonadati</taxon>
        <taxon>Pseudomonadota</taxon>
        <taxon>Gammaproteobacteria</taxon>
        <taxon>Orbales</taxon>
        <taxon>Orbaceae</taxon>
        <taxon>Frischella</taxon>
    </lineage>
</organism>
<name>A0ABR7QXK4_9GAMM</name>
<dbReference type="Proteomes" id="UP000651208">
    <property type="component" value="Unassembled WGS sequence"/>
</dbReference>
<evidence type="ECO:0000313" key="2">
    <source>
        <dbReference type="EMBL" id="MBC9130835.1"/>
    </source>
</evidence>